<gene>
    <name evidence="2" type="ORF">CORT_0C06390</name>
</gene>
<reference evidence="2 3" key="1">
    <citation type="journal article" date="2012" name="PLoS ONE">
        <title>Sequence and analysis of the genome of the pathogenic yeast Candida orthopsilosis.</title>
        <authorList>
            <person name="Riccombeni A."/>
            <person name="Vidanes G."/>
            <person name="Proux-Wera E."/>
            <person name="Wolfe K.H."/>
            <person name="Butler G."/>
        </authorList>
    </citation>
    <scope>NUCLEOTIDE SEQUENCE [LARGE SCALE GENOMIC DNA]</scope>
    <source>
        <strain evidence="2 3">Co 90-125</strain>
    </source>
</reference>
<dbReference type="HOGENOM" id="CLU_018056_0_0_1"/>
<dbReference type="AlphaFoldDB" id="H8X461"/>
<evidence type="ECO:0000256" key="1">
    <source>
        <dbReference type="SAM" id="MobiDB-lite"/>
    </source>
</evidence>
<dbReference type="GeneID" id="14539367"/>
<feature type="region of interest" description="Disordered" evidence="1">
    <location>
        <begin position="203"/>
        <end position="222"/>
    </location>
</feature>
<feature type="compositionally biased region" description="Basic and acidic residues" evidence="1">
    <location>
        <begin position="123"/>
        <end position="138"/>
    </location>
</feature>
<proteinExistence type="predicted"/>
<evidence type="ECO:0000313" key="3">
    <source>
        <dbReference type="Proteomes" id="UP000005018"/>
    </source>
</evidence>
<feature type="region of interest" description="Disordered" evidence="1">
    <location>
        <begin position="1"/>
        <end position="26"/>
    </location>
</feature>
<dbReference type="RefSeq" id="XP_003868917.1">
    <property type="nucleotide sequence ID" value="XM_003868869.1"/>
</dbReference>
<feature type="compositionally biased region" description="Basic and acidic residues" evidence="1">
    <location>
        <begin position="10"/>
        <end position="20"/>
    </location>
</feature>
<name>H8X461_CANO9</name>
<accession>H8X461</accession>
<evidence type="ECO:0000313" key="2">
    <source>
        <dbReference type="EMBL" id="CCG26013.1"/>
    </source>
</evidence>
<protein>
    <submittedName>
        <fullName evidence="2">Uncharacterized protein</fullName>
    </submittedName>
</protein>
<feature type="region of interest" description="Disordered" evidence="1">
    <location>
        <begin position="99"/>
        <end position="138"/>
    </location>
</feature>
<dbReference type="KEGG" id="cot:CORT_0C06390"/>
<feature type="compositionally biased region" description="Low complexity" evidence="1">
    <location>
        <begin position="206"/>
        <end position="220"/>
    </location>
</feature>
<keyword evidence="3" id="KW-1185">Reference proteome</keyword>
<dbReference type="EMBL" id="HE681721">
    <property type="protein sequence ID" value="CCG26013.1"/>
    <property type="molecule type" value="Genomic_DNA"/>
</dbReference>
<organism evidence="2 3">
    <name type="scientific">Candida orthopsilosis (strain 90-125)</name>
    <name type="common">Yeast</name>
    <dbReference type="NCBI Taxonomy" id="1136231"/>
    <lineage>
        <taxon>Eukaryota</taxon>
        <taxon>Fungi</taxon>
        <taxon>Dikarya</taxon>
        <taxon>Ascomycota</taxon>
        <taxon>Saccharomycotina</taxon>
        <taxon>Pichiomycetes</taxon>
        <taxon>Debaryomycetaceae</taxon>
        <taxon>Candida/Lodderomyces clade</taxon>
        <taxon>Candida</taxon>
    </lineage>
</organism>
<dbReference type="OrthoDB" id="4024171at2759"/>
<dbReference type="Proteomes" id="UP000005018">
    <property type="component" value="Chromosome 3"/>
</dbReference>
<dbReference type="eggNOG" id="ENOG502QR9U">
    <property type="taxonomic scope" value="Eukaryota"/>
</dbReference>
<sequence length="554" mass="62458">MQEYKGASPRLKDKKEHDETIQTARSVDTYNGVDVGLLSSTSHASDQGDGDSSLFASLNTDSICATIVKRLELLNTFLDNFSRRSAFVVNQMKMVEDRERSLEQRRRGNQSSVGSSSSLEEFNNTKDDTITVEEPGKFNDSHNLEEQYVFDQKRIMNKELASFNYKRSLLSVDRTLKQDTLIFPSADSFELFKELREDPKKRKDLSTNINNNSLSNGTTTEVSDDRTHIIPMSYKIEGQGLPLLRMQSPKLSSFRKDSPQLIFRKFKENPAPPQKTNDDTDFETFDYCFVYLKSFSNYHRFIFEFLPHTSSCFKIVMFQASFKPFADFTYKGTRFRVIGTSASNGFHNRYNQQMKLLVIDDDKASLCDDIINEKPKSGKSKFLRFRKSNQEGSSENVDFDINDATTYINPIPNNQKFVEVLKSCCTNRLSFIPKNLLPFGSLKEGATSKSQLGSIPKKHNDLGSIELYQDLSSTSPSPAQATTAAAPSYADYPVEESFLNSTLSVDVDTLVLAVMFNTLREVVVKNSGKNSKASLNGTKGGVNLGYYQSFGSGY</sequence>